<evidence type="ECO:0000256" key="4">
    <source>
        <dbReference type="ARBA" id="ARBA00022759"/>
    </source>
</evidence>
<dbReference type="GO" id="GO:0008270">
    <property type="term" value="F:zinc ion binding"/>
    <property type="evidence" value="ECO:0007669"/>
    <property type="project" value="UniProtKB-KW"/>
</dbReference>
<dbReference type="InterPro" id="IPR056924">
    <property type="entry name" value="SH3_Tf2-1"/>
</dbReference>
<dbReference type="InterPro" id="IPR000477">
    <property type="entry name" value="RT_dom"/>
</dbReference>
<keyword evidence="7" id="KW-0862">Zinc</keyword>
<evidence type="ECO:0000256" key="5">
    <source>
        <dbReference type="ARBA" id="ARBA00022801"/>
    </source>
</evidence>
<dbReference type="Pfam" id="PF00098">
    <property type="entry name" value="zf-CCHC"/>
    <property type="match status" value="1"/>
</dbReference>
<keyword evidence="4" id="KW-0255">Endonuclease</keyword>
<dbReference type="PANTHER" id="PTHR24559">
    <property type="entry name" value="TRANSPOSON TY3-I GAG-POL POLYPROTEIN"/>
    <property type="match status" value="1"/>
</dbReference>
<name>A0A6L2M2E2_TANCI</name>
<dbReference type="Pfam" id="PF24626">
    <property type="entry name" value="SH3_Tf2-1"/>
    <property type="match status" value="1"/>
</dbReference>
<keyword evidence="7" id="KW-0479">Metal-binding</keyword>
<reference evidence="9" key="1">
    <citation type="journal article" date="2019" name="Sci. Rep.">
        <title>Draft genome of Tanacetum cinerariifolium, the natural source of mosquito coil.</title>
        <authorList>
            <person name="Yamashiro T."/>
            <person name="Shiraishi A."/>
            <person name="Satake H."/>
            <person name="Nakayama K."/>
        </authorList>
    </citation>
    <scope>NUCLEOTIDE SEQUENCE</scope>
</reference>
<dbReference type="FunFam" id="3.30.70.270:FF:000003">
    <property type="entry name" value="Transposon Ty3-G Gag-Pol polyprotein"/>
    <property type="match status" value="1"/>
</dbReference>
<evidence type="ECO:0000259" key="8">
    <source>
        <dbReference type="PROSITE" id="PS50158"/>
    </source>
</evidence>
<dbReference type="GO" id="GO:0016787">
    <property type="term" value="F:hydrolase activity"/>
    <property type="evidence" value="ECO:0007669"/>
    <property type="project" value="UniProtKB-KW"/>
</dbReference>
<evidence type="ECO:0000256" key="6">
    <source>
        <dbReference type="ARBA" id="ARBA00022918"/>
    </source>
</evidence>
<comment type="caution">
    <text evidence="9">The sequence shown here is derived from an EMBL/GenBank/DDBJ whole genome shotgun (WGS) entry which is preliminary data.</text>
</comment>
<dbReference type="Pfam" id="PF17917">
    <property type="entry name" value="RT_RNaseH"/>
    <property type="match status" value="1"/>
</dbReference>
<dbReference type="PROSITE" id="PS50158">
    <property type="entry name" value="ZF_CCHC"/>
    <property type="match status" value="1"/>
</dbReference>
<dbReference type="Gene3D" id="4.10.60.10">
    <property type="entry name" value="Zinc finger, CCHC-type"/>
    <property type="match status" value="1"/>
</dbReference>
<evidence type="ECO:0000256" key="7">
    <source>
        <dbReference type="PROSITE-ProRule" id="PRU00047"/>
    </source>
</evidence>
<sequence>MQLIQKLRDDQKCMKKVENSSRSKAIEDIIRKLLGIMDVDMKRETLIHNRLWDFNDVVREELLMLLLFVKMSAVVYKSHNKLHISDAIRDESENESSFNYEGLNYEGFMEEETKAMRSMINKKVGKAIKNVMPFYISQTTDNLKEVIRKELEELKKGGMMNDSRNEMATYRDFTGCDVPKFDRTLDPIACTKWLFAVEGAFRTSCCKEKNKVNFASNFLWDNAKMWWERKNYKKGEEWIDFLSRDGLRESDLLRKKNKETKRKLDFVDRYAKKPKRDQSRRSGETQVKRPCKKCGALDHMSREYKKSMILCYNCNQLGHKSNECLNPKAIEAKPMKSIKEEKVEKMRIPTLTARAYMTATEEDKVVWDVVTDTNVEKKSAKDVLVVNEFLDVFLEDLPEDIPKTDFRTRYGHYEFVVMPFGLTNATTIFMDLMNRICRPMLDKSVIVFIDDILVYSKSKKEHEAQLREVLETLRKERLYTKFAKCEFWLQEIQFLGHVVTSEEGTKDMVVYGDASYSGLGCILMQRGKVITYASRQLKRHEENYPTYDLEFVVMDEVGSRELASTYVVLATTEKIEIICERLKERVGEVAYVLEFPKEMKGIHNTFHVPYLRKCLADESSVIALDEVEISPELNFQEEPVAILGRKSRQLCNKEIPLVKVKWKHRKGTSIRWEPEEKIRIRYPHLFQK</sequence>
<dbReference type="PANTHER" id="PTHR24559:SF453">
    <property type="entry name" value="NUCLEOTIDYLTRANSFERASE, RIBONUCLEASE H"/>
    <property type="match status" value="1"/>
</dbReference>
<dbReference type="InterPro" id="IPR041373">
    <property type="entry name" value="RT_RNaseH"/>
</dbReference>
<dbReference type="GO" id="GO:0004519">
    <property type="term" value="F:endonuclease activity"/>
    <property type="evidence" value="ECO:0007669"/>
    <property type="project" value="UniProtKB-KW"/>
</dbReference>
<keyword evidence="7" id="KW-0863">Zinc-finger</keyword>
<organism evidence="9">
    <name type="scientific">Tanacetum cinerariifolium</name>
    <name type="common">Dalmatian daisy</name>
    <name type="synonym">Chrysanthemum cinerariifolium</name>
    <dbReference type="NCBI Taxonomy" id="118510"/>
    <lineage>
        <taxon>Eukaryota</taxon>
        <taxon>Viridiplantae</taxon>
        <taxon>Streptophyta</taxon>
        <taxon>Embryophyta</taxon>
        <taxon>Tracheophyta</taxon>
        <taxon>Spermatophyta</taxon>
        <taxon>Magnoliopsida</taxon>
        <taxon>eudicotyledons</taxon>
        <taxon>Gunneridae</taxon>
        <taxon>Pentapetalae</taxon>
        <taxon>asterids</taxon>
        <taxon>campanulids</taxon>
        <taxon>Asterales</taxon>
        <taxon>Asteraceae</taxon>
        <taxon>Asteroideae</taxon>
        <taxon>Anthemideae</taxon>
        <taxon>Anthemidinae</taxon>
        <taxon>Tanacetum</taxon>
    </lineage>
</organism>
<dbReference type="SUPFAM" id="SSF56672">
    <property type="entry name" value="DNA/RNA polymerases"/>
    <property type="match status" value="1"/>
</dbReference>
<proteinExistence type="predicted"/>
<dbReference type="AlphaFoldDB" id="A0A6L2M2E2"/>
<dbReference type="EMBL" id="BKCJ010005438">
    <property type="protein sequence ID" value="GEU66754.1"/>
    <property type="molecule type" value="Genomic_DNA"/>
</dbReference>
<dbReference type="SMART" id="SM00343">
    <property type="entry name" value="ZnF_C2HC"/>
    <property type="match status" value="2"/>
</dbReference>
<evidence type="ECO:0000313" key="9">
    <source>
        <dbReference type="EMBL" id="GEU66754.1"/>
    </source>
</evidence>
<gene>
    <name evidence="9" type="ORF">Tci_038732</name>
</gene>
<dbReference type="GO" id="GO:0003676">
    <property type="term" value="F:nucleic acid binding"/>
    <property type="evidence" value="ECO:0007669"/>
    <property type="project" value="InterPro"/>
</dbReference>
<keyword evidence="3" id="KW-0540">Nuclease</keyword>
<protein>
    <submittedName>
        <fullName evidence="9">DNA/RNA polymerases superfamily protein</fullName>
    </submittedName>
</protein>
<dbReference type="InterPro" id="IPR043502">
    <property type="entry name" value="DNA/RNA_pol_sf"/>
</dbReference>
<dbReference type="Gene3D" id="3.30.70.270">
    <property type="match status" value="1"/>
</dbReference>
<dbReference type="InterPro" id="IPR053134">
    <property type="entry name" value="RNA-dir_DNA_polymerase"/>
</dbReference>
<keyword evidence="1" id="KW-0808">Transferase</keyword>
<dbReference type="CDD" id="cd01647">
    <property type="entry name" value="RT_LTR"/>
    <property type="match status" value="1"/>
</dbReference>
<dbReference type="InterPro" id="IPR001878">
    <property type="entry name" value="Znf_CCHC"/>
</dbReference>
<feature type="domain" description="CCHC-type" evidence="8">
    <location>
        <begin position="311"/>
        <end position="324"/>
    </location>
</feature>
<evidence type="ECO:0000256" key="1">
    <source>
        <dbReference type="ARBA" id="ARBA00022679"/>
    </source>
</evidence>
<dbReference type="InterPro" id="IPR043128">
    <property type="entry name" value="Rev_trsase/Diguanyl_cyclase"/>
</dbReference>
<evidence type="ECO:0000256" key="2">
    <source>
        <dbReference type="ARBA" id="ARBA00022695"/>
    </source>
</evidence>
<accession>A0A6L2M2E2</accession>
<dbReference type="GO" id="GO:0003964">
    <property type="term" value="F:RNA-directed DNA polymerase activity"/>
    <property type="evidence" value="ECO:0007669"/>
    <property type="project" value="UniProtKB-KW"/>
</dbReference>
<keyword evidence="2" id="KW-0548">Nucleotidyltransferase</keyword>
<dbReference type="Pfam" id="PF00078">
    <property type="entry name" value="RVT_1"/>
    <property type="match status" value="1"/>
</dbReference>
<dbReference type="SUPFAM" id="SSF57756">
    <property type="entry name" value="Retrovirus zinc finger-like domains"/>
    <property type="match status" value="1"/>
</dbReference>
<keyword evidence="5" id="KW-0378">Hydrolase</keyword>
<dbReference type="InterPro" id="IPR036875">
    <property type="entry name" value="Znf_CCHC_sf"/>
</dbReference>
<dbReference type="Gene3D" id="3.10.10.10">
    <property type="entry name" value="HIV Type 1 Reverse Transcriptase, subunit A, domain 1"/>
    <property type="match status" value="1"/>
</dbReference>
<evidence type="ECO:0000256" key="3">
    <source>
        <dbReference type="ARBA" id="ARBA00022722"/>
    </source>
</evidence>
<keyword evidence="6" id="KW-0695">RNA-directed DNA polymerase</keyword>